<evidence type="ECO:0000313" key="2">
    <source>
        <dbReference type="EMBL" id="KFK37236.1"/>
    </source>
</evidence>
<dbReference type="PANTHER" id="PTHR48152">
    <property type="entry name" value="F1C9.34 PROTEIN"/>
    <property type="match status" value="1"/>
</dbReference>
<reference evidence="3" key="1">
    <citation type="journal article" date="2015" name="Nat. Plants">
        <title>Genome expansion of Arabis alpina linked with retrotransposition and reduced symmetric DNA methylation.</title>
        <authorList>
            <person name="Willing E.M."/>
            <person name="Rawat V."/>
            <person name="Mandakova T."/>
            <person name="Maumus F."/>
            <person name="James G.V."/>
            <person name="Nordstroem K.J."/>
            <person name="Becker C."/>
            <person name="Warthmann N."/>
            <person name="Chica C."/>
            <person name="Szarzynska B."/>
            <person name="Zytnicki M."/>
            <person name="Albani M.C."/>
            <person name="Kiefer C."/>
            <person name="Bergonzi S."/>
            <person name="Castaings L."/>
            <person name="Mateos J.L."/>
            <person name="Berns M.C."/>
            <person name="Bujdoso N."/>
            <person name="Piofczyk T."/>
            <person name="de Lorenzo L."/>
            <person name="Barrero-Sicilia C."/>
            <person name="Mateos I."/>
            <person name="Piednoel M."/>
            <person name="Hagmann J."/>
            <person name="Chen-Min-Tao R."/>
            <person name="Iglesias-Fernandez R."/>
            <person name="Schuster S.C."/>
            <person name="Alonso-Blanco C."/>
            <person name="Roudier F."/>
            <person name="Carbonero P."/>
            <person name="Paz-Ares J."/>
            <person name="Davis S.J."/>
            <person name="Pecinka A."/>
            <person name="Quesneville H."/>
            <person name="Colot V."/>
            <person name="Lysak M.A."/>
            <person name="Weigel D."/>
            <person name="Coupland G."/>
            <person name="Schneeberger K."/>
        </authorList>
    </citation>
    <scope>NUCLEOTIDE SEQUENCE [LARGE SCALE GENOMIC DNA]</scope>
    <source>
        <strain evidence="3">cv. Pajares</strain>
    </source>
</reference>
<proteinExistence type="predicted"/>
<evidence type="ECO:0000256" key="1">
    <source>
        <dbReference type="SAM" id="MobiDB-lite"/>
    </source>
</evidence>
<dbReference type="AlphaFoldDB" id="A0A087H534"/>
<dbReference type="InterPro" id="IPR009291">
    <property type="entry name" value="Vps62"/>
</dbReference>
<organism evidence="2 3">
    <name type="scientific">Arabis alpina</name>
    <name type="common">Alpine rock-cress</name>
    <dbReference type="NCBI Taxonomy" id="50452"/>
    <lineage>
        <taxon>Eukaryota</taxon>
        <taxon>Viridiplantae</taxon>
        <taxon>Streptophyta</taxon>
        <taxon>Embryophyta</taxon>
        <taxon>Tracheophyta</taxon>
        <taxon>Spermatophyta</taxon>
        <taxon>Magnoliopsida</taxon>
        <taxon>eudicotyledons</taxon>
        <taxon>Gunneridae</taxon>
        <taxon>Pentapetalae</taxon>
        <taxon>rosids</taxon>
        <taxon>malvids</taxon>
        <taxon>Brassicales</taxon>
        <taxon>Brassicaceae</taxon>
        <taxon>Arabideae</taxon>
        <taxon>Arabis</taxon>
    </lineage>
</organism>
<dbReference type="Pfam" id="PF06101">
    <property type="entry name" value="Vps62"/>
    <property type="match status" value="1"/>
</dbReference>
<dbReference type="PANTHER" id="PTHR48152:SF6">
    <property type="entry name" value="VACUOLAR PROTEIN SORTING-ASSOCIATED PROTEIN 62"/>
    <property type="match status" value="1"/>
</dbReference>
<protein>
    <recommendedName>
        <fullName evidence="4">Vacuolar protein sorting-associated protein 62</fullName>
    </recommendedName>
</protein>
<dbReference type="OrthoDB" id="188042at2759"/>
<evidence type="ECO:0008006" key="4">
    <source>
        <dbReference type="Google" id="ProtNLM"/>
    </source>
</evidence>
<name>A0A087H534_ARAAL</name>
<dbReference type="Proteomes" id="UP000029120">
    <property type="component" value="Chromosome 4"/>
</dbReference>
<dbReference type="EMBL" id="CM002872">
    <property type="protein sequence ID" value="KFK37236.1"/>
    <property type="molecule type" value="Genomic_DNA"/>
</dbReference>
<gene>
    <name evidence="2" type="ordered locus">AALP_Aa4g231600</name>
</gene>
<sequence>MGNNNSSAQSSLPSLPIDSTFDLPSPLPSWPSGQGFAKGRIDLGGLEVYQVTTFNKVWTVYEGGQDNLGATFFEPSLVPESFSILGFYAQPNNRKLFGWTLVGKDISGDSLKPPVDYLLLWSGKSTKGENNGVETGYFWQPVAPDGYNAVGLIVTTSNEKPPLDKIRCVRSDLTEQSESDTLIWETNGFSVSSAKPVNRGTQGSGVCVGTFFANSSNPTLTCLKNNKFDFSCMPSKIQVNALYQAYAPWIYFHKDEKYLPSSVNWFFANGALLYKKGEESNPVAVEPNGSNLPQGESNDGLYWLDLPVASDARKRVKAGDLQSMEVYLHIKPVFGGTFTDIAVWMFYPFNGPSRAKLKLATIPLGRIGEHIGDWEHFTLRISNFSGKLHRMYLSQHSKGSWIDASEIEFQGGGNKPVAYSSLNGHAMYSKPGLVLQGKDDVGIRNDTGKSDKVIDTAVRFRVVSAEYMRGGGEVVEEPAWLNYMRHWGPKIDYGHENEIKGVEKVLVGENLKNMFRSAIKGLPNEVYGQEGPTGPKLKRNWLGDED</sequence>
<keyword evidence="3" id="KW-1185">Reference proteome</keyword>
<dbReference type="eggNOG" id="ENOG502QQRS">
    <property type="taxonomic scope" value="Eukaryota"/>
</dbReference>
<dbReference type="Gramene" id="KFK37236">
    <property type="protein sequence ID" value="KFK37236"/>
    <property type="gene ID" value="AALP_AA4G231600"/>
</dbReference>
<evidence type="ECO:0000313" key="3">
    <source>
        <dbReference type="Proteomes" id="UP000029120"/>
    </source>
</evidence>
<feature type="region of interest" description="Disordered" evidence="1">
    <location>
        <begin position="526"/>
        <end position="546"/>
    </location>
</feature>
<dbReference type="OMA" id="DYGHENE"/>
<accession>A0A087H534</accession>